<keyword evidence="3" id="KW-1185">Reference proteome</keyword>
<sequence>MKKIRLFINDALKAMGIGFAISLIILSISWAICFIVYKGNTFLVFNGVKNSIYYIGILILFLSAAFFIQRDATRPLNYEDEWKKHFKVLNLGFVILFIGIAINVAGMVIQNIIEK</sequence>
<evidence type="ECO:0000256" key="1">
    <source>
        <dbReference type="SAM" id="Phobius"/>
    </source>
</evidence>
<comment type="caution">
    <text evidence="2">The sequence shown here is derived from an EMBL/GenBank/DDBJ whole genome shotgun (WGS) entry which is preliminary data.</text>
</comment>
<reference evidence="2 3" key="1">
    <citation type="journal article" date="2011" name="J. Bacteriol.">
        <title>Draft genome sequence of Caloramator australicus strain RC3T, a thermoanaerobe from the Great Artesian Basin of Australia.</title>
        <authorList>
            <person name="Ogg C.D."/>
            <person name="Patel B.K.C."/>
        </authorList>
    </citation>
    <scope>NUCLEOTIDE SEQUENCE [LARGE SCALE GENOMIC DNA]</scope>
    <source>
        <strain evidence="2 3">RC3</strain>
    </source>
</reference>
<name>I7K8V5_9CLOT</name>
<proteinExistence type="predicted"/>
<organism evidence="2 3">
    <name type="scientific">Caloramator australicus RC3</name>
    <dbReference type="NCBI Taxonomy" id="857293"/>
    <lineage>
        <taxon>Bacteria</taxon>
        <taxon>Bacillati</taxon>
        <taxon>Bacillota</taxon>
        <taxon>Clostridia</taxon>
        <taxon>Eubacteriales</taxon>
        <taxon>Clostridiaceae</taxon>
        <taxon>Caloramator</taxon>
    </lineage>
</organism>
<evidence type="ECO:0000313" key="3">
    <source>
        <dbReference type="Proteomes" id="UP000007652"/>
    </source>
</evidence>
<feature type="transmembrane region" description="Helical" evidence="1">
    <location>
        <begin position="52"/>
        <end position="68"/>
    </location>
</feature>
<evidence type="ECO:0000313" key="2">
    <source>
        <dbReference type="EMBL" id="CCJ33980.1"/>
    </source>
</evidence>
<gene>
    <name evidence="2" type="ORF">CAAU_1896</name>
</gene>
<dbReference type="EMBL" id="CAKP01000097">
    <property type="protein sequence ID" value="CCJ33980.1"/>
    <property type="molecule type" value="Genomic_DNA"/>
</dbReference>
<dbReference type="RefSeq" id="WP_008909237.1">
    <property type="nucleotide sequence ID" value="NZ_CAKP01000097.1"/>
</dbReference>
<dbReference type="OrthoDB" id="1912973at2"/>
<feature type="transmembrane region" description="Helical" evidence="1">
    <location>
        <begin position="88"/>
        <end position="113"/>
    </location>
</feature>
<feature type="transmembrane region" description="Helical" evidence="1">
    <location>
        <begin position="12"/>
        <end position="37"/>
    </location>
</feature>
<accession>I7K8V5</accession>
<keyword evidence="1" id="KW-0812">Transmembrane</keyword>
<dbReference type="Proteomes" id="UP000007652">
    <property type="component" value="Unassembled WGS sequence"/>
</dbReference>
<keyword evidence="1" id="KW-1133">Transmembrane helix</keyword>
<dbReference type="AlphaFoldDB" id="I7K8V5"/>
<dbReference type="STRING" id="857293.CAAU_1896"/>
<keyword evidence="1" id="KW-0472">Membrane</keyword>
<protein>
    <submittedName>
        <fullName evidence="2">Uncharacterized protein</fullName>
    </submittedName>
</protein>